<name>V7IIQ9_SALET</name>
<evidence type="ECO:0000313" key="1">
    <source>
        <dbReference type="EMBL" id="ETA84772.1"/>
    </source>
</evidence>
<comment type="caution">
    <text evidence="1">The sequence shown here is derived from an EMBL/GenBank/DDBJ whole genome shotgun (WGS) entry which is preliminary data.</text>
</comment>
<gene>
    <name evidence="1" type="ORF">A628_05285</name>
</gene>
<dbReference type="EMBL" id="AZGR01000182">
    <property type="protein sequence ID" value="ETA84772.1"/>
    <property type="molecule type" value="Genomic_DNA"/>
</dbReference>
<organism evidence="1 2">
    <name type="scientific">Salmonella enterica subsp. enterica serovar Cubana str. 76814</name>
    <dbReference type="NCBI Taxonomy" id="1192560"/>
    <lineage>
        <taxon>Bacteria</taxon>
        <taxon>Pseudomonadati</taxon>
        <taxon>Pseudomonadota</taxon>
        <taxon>Gammaproteobacteria</taxon>
        <taxon>Enterobacterales</taxon>
        <taxon>Enterobacteriaceae</taxon>
        <taxon>Salmonella</taxon>
    </lineage>
</organism>
<reference evidence="1 2" key="1">
    <citation type="journal article" date="2014" name="Genome Announc.">
        <title>Whole-Genome Sequencing of Salmonella enterica subsp. enterica Serovar Cubana Strains Isolated from Agricultural Sources.</title>
        <authorList>
            <person name="Benahmed F.H."/>
            <person name="Gopinath G.R."/>
            <person name="Wang H."/>
            <person name="Jean-Gilles Beaubrun J."/>
            <person name="Grim C."/>
            <person name="Cheng C.M."/>
            <person name="McClelland M."/>
            <person name="Ayers S."/>
            <person name="Abbott J."/>
            <person name="Desai P."/>
            <person name="Frye J.G."/>
            <person name="Weinstock G."/>
            <person name="Hammack T.S."/>
            <person name="Hanes D.E."/>
            <person name="Rasmussen M.A."/>
            <person name="Davidson M.K."/>
        </authorList>
    </citation>
    <scope>NUCLEOTIDE SEQUENCE [LARGE SCALE GENOMIC DNA]</scope>
    <source>
        <strain evidence="1">76814</strain>
    </source>
</reference>
<accession>V7IIQ9</accession>
<sequence>MTPAAAARVVIKYRYGMGWLAVDNQLIERVLAGFHTGRSLNGVNTANQIERVDDKQMSSHGVLPYKPARRVTFTAGGGEHCEIALSVGLISEAPSGNKSRMAASALSGLQILKCAEN</sequence>
<evidence type="ECO:0000313" key="2">
    <source>
        <dbReference type="Proteomes" id="UP000018534"/>
    </source>
</evidence>
<dbReference type="Proteomes" id="UP000018534">
    <property type="component" value="Unassembled WGS sequence"/>
</dbReference>
<proteinExistence type="predicted"/>
<dbReference type="AlphaFoldDB" id="V7IIQ9"/>
<protein>
    <submittedName>
        <fullName evidence="1">Uncharacterized protein</fullName>
    </submittedName>
</protein>
<dbReference type="HOGENOM" id="CLU_2156572_0_0_6"/>